<dbReference type="Gene3D" id="3.30.1380.20">
    <property type="entry name" value="Trafficking protein particle complex subunit 3"/>
    <property type="match status" value="1"/>
</dbReference>
<evidence type="ECO:0000313" key="3">
    <source>
        <dbReference type="Proteomes" id="UP000001929"/>
    </source>
</evidence>
<organism evidence="2 3">
    <name type="scientific">Rhodospirillum rubrum (strain ATCC 11170 / ATH 1.1.1 / DSM 467 / LMG 4362 / NCIMB 8255 / S1)</name>
    <dbReference type="NCBI Taxonomy" id="269796"/>
    <lineage>
        <taxon>Bacteria</taxon>
        <taxon>Pseudomonadati</taxon>
        <taxon>Pseudomonadota</taxon>
        <taxon>Alphaproteobacteria</taxon>
        <taxon>Rhodospirillales</taxon>
        <taxon>Rhodospirillaceae</taxon>
        <taxon>Rhodospirillum</taxon>
    </lineage>
</organism>
<dbReference type="PANTHER" id="PTHR35090:SF1">
    <property type="entry name" value="SLR0144 PROTEIN"/>
    <property type="match status" value="1"/>
</dbReference>
<dbReference type="eggNOG" id="COG1719">
    <property type="taxonomic scope" value="Bacteria"/>
</dbReference>
<gene>
    <name evidence="2" type="ordered locus">Rru_A0613</name>
</gene>
<accession>Q2RWS8</accession>
<dbReference type="STRING" id="269796.Rru_A0613"/>
<dbReference type="AlphaFoldDB" id="Q2RWS8"/>
<evidence type="ECO:0000313" key="2">
    <source>
        <dbReference type="EMBL" id="ABC21417.1"/>
    </source>
</evidence>
<feature type="domain" description="4-vinyl reductase 4VR" evidence="1">
    <location>
        <begin position="143"/>
        <end position="204"/>
    </location>
</feature>
<dbReference type="Pfam" id="PF02830">
    <property type="entry name" value="V4R"/>
    <property type="match status" value="1"/>
</dbReference>
<keyword evidence="3" id="KW-1185">Reference proteome</keyword>
<dbReference type="KEGG" id="rru:Rru_A0613"/>
<dbReference type="EnsemblBacteria" id="ABC21417">
    <property type="protein sequence ID" value="ABC21417"/>
    <property type="gene ID" value="Rru_A0613"/>
</dbReference>
<dbReference type="GO" id="GO:0030494">
    <property type="term" value="P:bacteriochlorophyll biosynthetic process"/>
    <property type="evidence" value="ECO:0007669"/>
    <property type="project" value="InterPro"/>
</dbReference>
<dbReference type="PATRIC" id="fig|269796.9.peg.668"/>
<evidence type="ECO:0000259" key="1">
    <source>
        <dbReference type="SMART" id="SM00989"/>
    </source>
</evidence>
<protein>
    <submittedName>
        <fullName evidence="2">Bacteriochlorophyll 4-vinyl reductase</fullName>
    </submittedName>
</protein>
<dbReference type="SUPFAM" id="SSF111126">
    <property type="entry name" value="Ligand-binding domain in the NO signalling and Golgi transport"/>
    <property type="match status" value="1"/>
</dbReference>
<proteinExistence type="predicted"/>
<sequence length="211" mass="22056">MDPSPSATPIPPHGRIGPNAIIRVIDALRTTIGETACARIVEEAGLATYLDQPPQAMVDETEVARLHGALRANLDRETAEAVCRDAGEATAGYLLANRIPAAAQSVIKLLPPGLGSRALLAGIGRHAWTFAGSGQFTIRHGTPLVLSIAHCPLCHALAGHAPACSYYAATFEGLYRVLISPHARVREIACQAAGAPACQFAVTWTRAASAP</sequence>
<dbReference type="InterPro" id="IPR010249">
    <property type="entry name" value="BchJ"/>
</dbReference>
<dbReference type="InterPro" id="IPR004096">
    <property type="entry name" value="V4R"/>
</dbReference>
<dbReference type="RefSeq" id="WP_011388371.1">
    <property type="nucleotide sequence ID" value="NC_007643.1"/>
</dbReference>
<dbReference type="InterPro" id="IPR024096">
    <property type="entry name" value="NO_sig/Golgi_transp_ligand-bd"/>
</dbReference>
<dbReference type="NCBIfam" id="TIGR02019">
    <property type="entry name" value="BchJ"/>
    <property type="match status" value="1"/>
</dbReference>
<dbReference type="Proteomes" id="UP000001929">
    <property type="component" value="Chromosome"/>
</dbReference>
<dbReference type="GO" id="GO:0015979">
    <property type="term" value="P:photosynthesis"/>
    <property type="evidence" value="ECO:0007669"/>
    <property type="project" value="InterPro"/>
</dbReference>
<name>Q2RWS8_RHORT</name>
<reference evidence="2 3" key="1">
    <citation type="journal article" date="2011" name="Stand. Genomic Sci.">
        <title>Complete genome sequence of Rhodospirillum rubrum type strain (S1).</title>
        <authorList>
            <person name="Munk A.C."/>
            <person name="Copeland A."/>
            <person name="Lucas S."/>
            <person name="Lapidus A."/>
            <person name="Del Rio T.G."/>
            <person name="Barry K."/>
            <person name="Detter J.C."/>
            <person name="Hammon N."/>
            <person name="Israni S."/>
            <person name="Pitluck S."/>
            <person name="Brettin T."/>
            <person name="Bruce D."/>
            <person name="Han C."/>
            <person name="Tapia R."/>
            <person name="Gilna P."/>
            <person name="Schmutz J."/>
            <person name="Larimer F."/>
            <person name="Land M."/>
            <person name="Kyrpides N.C."/>
            <person name="Mavromatis K."/>
            <person name="Richardson P."/>
            <person name="Rohde M."/>
            <person name="Goker M."/>
            <person name="Klenk H.P."/>
            <person name="Zhang Y."/>
            <person name="Roberts G.P."/>
            <person name="Reslewic S."/>
            <person name="Schwartz D.C."/>
        </authorList>
    </citation>
    <scope>NUCLEOTIDE SEQUENCE [LARGE SCALE GENOMIC DNA]</scope>
    <source>
        <strain evidence="3">ATCC 11170 / ATH 1.1.1 / DSM 467 / LMG 4362 / NCIMB 8255 / S1</strain>
    </source>
</reference>
<dbReference type="PhylomeDB" id="Q2RWS8"/>
<dbReference type="HOGENOM" id="CLU_092419_0_0_5"/>
<dbReference type="SMART" id="SM00989">
    <property type="entry name" value="V4R"/>
    <property type="match status" value="1"/>
</dbReference>
<dbReference type="PANTHER" id="PTHR35090">
    <property type="entry name" value="DNA-DIRECTED RNA POLYMERASE SUBUNIT I"/>
    <property type="match status" value="1"/>
</dbReference>
<dbReference type="EMBL" id="CP000230">
    <property type="protein sequence ID" value="ABC21417.1"/>
    <property type="molecule type" value="Genomic_DNA"/>
</dbReference>